<feature type="region of interest" description="Disordered" evidence="2">
    <location>
        <begin position="800"/>
        <end position="827"/>
    </location>
</feature>
<reference evidence="3" key="1">
    <citation type="journal article" date="2021" name="Nat. Commun.">
        <title>Genetic determinants of endophytism in the Arabidopsis root mycobiome.</title>
        <authorList>
            <person name="Mesny F."/>
            <person name="Miyauchi S."/>
            <person name="Thiergart T."/>
            <person name="Pickel B."/>
            <person name="Atanasova L."/>
            <person name="Karlsson M."/>
            <person name="Huettel B."/>
            <person name="Barry K.W."/>
            <person name="Haridas S."/>
            <person name="Chen C."/>
            <person name="Bauer D."/>
            <person name="Andreopoulos W."/>
            <person name="Pangilinan J."/>
            <person name="LaButti K."/>
            <person name="Riley R."/>
            <person name="Lipzen A."/>
            <person name="Clum A."/>
            <person name="Drula E."/>
            <person name="Henrissat B."/>
            <person name="Kohler A."/>
            <person name="Grigoriev I.V."/>
            <person name="Martin F.M."/>
            <person name="Hacquard S."/>
        </authorList>
    </citation>
    <scope>NUCLEOTIDE SEQUENCE</scope>
    <source>
        <strain evidence="3">MPI-SDFR-AT-0068</strain>
    </source>
</reference>
<name>A0A8K0WC39_9HYPO</name>
<gene>
    <name evidence="3" type="ORF">BKA59DRAFT_477028</name>
</gene>
<evidence type="ECO:0000256" key="1">
    <source>
        <dbReference type="SAM" id="Coils"/>
    </source>
</evidence>
<dbReference type="Proteomes" id="UP000813427">
    <property type="component" value="Unassembled WGS sequence"/>
</dbReference>
<sequence>MAGRRGVDHPGSSGSFDRRDDRAPAAYYNRLPDYRDRSSERYHGSPQELRSDHERESISSRDPSTRRPLDKSTSHRSINAGDHGSRTPSSASSGRRILKPGQQAMMELLGDMAHHRIQLHQVEAKLQRTKRELSQSNTKPTEFASVEDLKRREVQRYEDEKTKLEQKLTQIYQKLQTSFDSLVKQLQQQLPPATSDRQLETLSPVNNIQGSISELEPRLAELQKQITSGMESHLQRELKKLKESDNNEIQCLRSSLDEEKQKTRFLASKLEDGQRENQMLEQRLSRLEQKFVGIDSKTQMQISTEVDERWNKKIPSIDEKFSKIQELQKSLDDHTTQLASLKRSASMATKSSTAASNTTSTTASNATVEQLKKTVEMQGRNIKFLTTKQDSQVLKVEKLQILTDSNKLDVESNGDLLKLQDAAVAEQRNKQESLEEEIASLKSLSHDQEERHKLLDKTVAGLSSTVKVLSQGQESLAADASSLDSSFKDSKKSLDMHTSDIVSLKALFQRQQKKSDVLEQSVASLQDATAGWSHQEFRRLGEKVHEFPPATGLKRLLEELPPATDLQRLLKELPPAMDLKRLLKELPPTKDLKQLLADVPKLKESMSEAMVRSSNTPAPAPVPAPAPAHMTKEMVIQMVNPQIRELGNLLKLDLSQKFTVVAENFGKTIDAANARTSKSEADVKELDERISKIDKTLKQSQKEMRETGESLQKGFREQTAEVDAMKGSIALAFREVDKNRREAKAGTDDVQFQLTHMTDWAKNFGSKQWHDSVAQQIAAYVPSHFTGQLDSLTTRVSTLESRGNDSEGANKRRKGVNGSPLVLNGSY</sequence>
<proteinExistence type="predicted"/>
<organism evidence="3 4">
    <name type="scientific">Fusarium tricinctum</name>
    <dbReference type="NCBI Taxonomy" id="61284"/>
    <lineage>
        <taxon>Eukaryota</taxon>
        <taxon>Fungi</taxon>
        <taxon>Dikarya</taxon>
        <taxon>Ascomycota</taxon>
        <taxon>Pezizomycotina</taxon>
        <taxon>Sordariomycetes</taxon>
        <taxon>Hypocreomycetidae</taxon>
        <taxon>Hypocreales</taxon>
        <taxon>Nectriaceae</taxon>
        <taxon>Fusarium</taxon>
        <taxon>Fusarium tricinctum species complex</taxon>
    </lineage>
</organism>
<dbReference type="EMBL" id="JAGPXF010000004">
    <property type="protein sequence ID" value="KAH7246037.1"/>
    <property type="molecule type" value="Genomic_DNA"/>
</dbReference>
<feature type="region of interest" description="Disordered" evidence="2">
    <location>
        <begin position="1"/>
        <end position="95"/>
    </location>
</feature>
<dbReference type="AlphaFoldDB" id="A0A8K0WC39"/>
<dbReference type="PANTHER" id="PTHR32114:SF2">
    <property type="entry name" value="ABC TRANSPORTER ABCH.3"/>
    <property type="match status" value="1"/>
</dbReference>
<evidence type="ECO:0000313" key="4">
    <source>
        <dbReference type="Proteomes" id="UP000813427"/>
    </source>
</evidence>
<comment type="caution">
    <text evidence="3">The sequence shown here is derived from an EMBL/GenBank/DDBJ whole genome shotgun (WGS) entry which is preliminary data.</text>
</comment>
<feature type="compositionally biased region" description="Basic and acidic residues" evidence="2">
    <location>
        <begin position="32"/>
        <end position="73"/>
    </location>
</feature>
<feature type="coiled-coil region" evidence="1">
    <location>
        <begin position="669"/>
        <end position="703"/>
    </location>
</feature>
<feature type="compositionally biased region" description="Low complexity" evidence="2">
    <location>
        <begin position="344"/>
        <end position="365"/>
    </location>
</feature>
<keyword evidence="1" id="KW-0175">Coiled coil</keyword>
<dbReference type="PANTHER" id="PTHR32114">
    <property type="entry name" value="ABC TRANSPORTER ABCH.3"/>
    <property type="match status" value="1"/>
</dbReference>
<feature type="coiled-coil region" evidence="1">
    <location>
        <begin position="417"/>
        <end position="451"/>
    </location>
</feature>
<evidence type="ECO:0000256" key="2">
    <source>
        <dbReference type="SAM" id="MobiDB-lite"/>
    </source>
</evidence>
<keyword evidence="4" id="KW-1185">Reference proteome</keyword>
<dbReference type="OrthoDB" id="5082913at2759"/>
<feature type="coiled-coil region" evidence="1">
    <location>
        <begin position="112"/>
        <end position="174"/>
    </location>
</feature>
<accession>A0A8K0WC39</accession>
<evidence type="ECO:0000313" key="3">
    <source>
        <dbReference type="EMBL" id="KAH7246037.1"/>
    </source>
</evidence>
<protein>
    <submittedName>
        <fullName evidence="3">Uncharacterized protein</fullName>
    </submittedName>
</protein>
<feature type="region of interest" description="Disordered" evidence="2">
    <location>
        <begin position="341"/>
        <end position="365"/>
    </location>
</feature>